<dbReference type="SMART" id="SM00088">
    <property type="entry name" value="PINT"/>
    <property type="match status" value="1"/>
</dbReference>
<dbReference type="GO" id="GO:0071540">
    <property type="term" value="C:eukaryotic translation initiation factor 3 complex, eIF3e"/>
    <property type="evidence" value="ECO:0007669"/>
    <property type="project" value="UniProtKB-UniRule"/>
</dbReference>
<proteinExistence type="evidence at transcript level"/>
<dbReference type="HAMAP" id="MF_03004">
    <property type="entry name" value="eIF3e"/>
    <property type="match status" value="1"/>
</dbReference>
<evidence type="ECO:0000256" key="2">
    <source>
        <dbReference type="ARBA" id="ARBA00022540"/>
    </source>
</evidence>
<dbReference type="SMART" id="SM01186">
    <property type="entry name" value="eIF3_N"/>
    <property type="match status" value="1"/>
</dbReference>
<dbReference type="RefSeq" id="XP_040574924.1">
    <property type="nucleotide sequence ID" value="XM_040718990.2"/>
</dbReference>
<dbReference type="EMBL" id="BT078763">
    <property type="protein sequence ID" value="ACO13187.1"/>
    <property type="molecule type" value="mRNA"/>
</dbReference>
<keyword evidence="3 5" id="KW-0648">Protein biosynthesis</keyword>
<dbReference type="EMBL" id="HG994588">
    <property type="protein sequence ID" value="CAF3036635.1"/>
    <property type="molecule type" value="Genomic_DNA"/>
</dbReference>
<dbReference type="PROSITE" id="PS50250">
    <property type="entry name" value="PCI"/>
    <property type="match status" value="1"/>
</dbReference>
<organism evidence="8">
    <name type="scientific">Lepeophtheirus salmonis</name>
    <name type="common">Salmon louse</name>
    <name type="synonym">Caligus salmonis</name>
    <dbReference type="NCBI Taxonomy" id="72036"/>
    <lineage>
        <taxon>Eukaryota</taxon>
        <taxon>Metazoa</taxon>
        <taxon>Ecdysozoa</taxon>
        <taxon>Arthropoda</taxon>
        <taxon>Crustacea</taxon>
        <taxon>Multicrustacea</taxon>
        <taxon>Hexanauplia</taxon>
        <taxon>Copepoda</taxon>
        <taxon>Siphonostomatoida</taxon>
        <taxon>Caligidae</taxon>
        <taxon>Lepeophtheirus</taxon>
    </lineage>
</organism>
<evidence type="ECO:0000313" key="10">
    <source>
        <dbReference type="Proteomes" id="UP000675881"/>
    </source>
</evidence>
<dbReference type="Pfam" id="PF01399">
    <property type="entry name" value="PCI"/>
    <property type="match status" value="1"/>
</dbReference>
<comment type="function">
    <text evidence="5">Component of the eukaryotic translation initiation factor 3 (eIF-3) complex, which is involved in protein synthesis of a specialized repertoire of mRNAs and, together with other initiation factors, stimulates binding of mRNA and methionyl-tRNAi to the 40S ribosome. The eIF-3 complex specifically targets and initiates translation of a subset of mRNAs involved in cell proliferation.</text>
</comment>
<keyword evidence="10" id="KW-1185">Reference proteome</keyword>
<dbReference type="PANTHER" id="PTHR10317">
    <property type="entry name" value="EUKARYOTIC TRANSLATION INITIATION FACTOR 3 SUBUNIT E"/>
    <property type="match status" value="1"/>
</dbReference>
<dbReference type="PIRSF" id="PIRSF016255">
    <property type="entry name" value="eIF3e_su6"/>
    <property type="match status" value="1"/>
</dbReference>
<evidence type="ECO:0000256" key="6">
    <source>
        <dbReference type="PIRNR" id="PIRNR016255"/>
    </source>
</evidence>
<dbReference type="Pfam" id="PF09440">
    <property type="entry name" value="eIF3_N"/>
    <property type="match status" value="1"/>
</dbReference>
<dbReference type="InterPro" id="IPR000717">
    <property type="entry name" value="PCI_dom"/>
</dbReference>
<evidence type="ECO:0000313" key="8">
    <source>
        <dbReference type="EMBL" id="ACO13187.1"/>
    </source>
</evidence>
<protein>
    <recommendedName>
        <fullName evidence="5 6">Eukaryotic translation initiation factor 3 subunit E</fullName>
        <shortName evidence="5">eIF3e</shortName>
    </recommendedName>
    <alternativeName>
        <fullName evidence="5">Eukaryotic translation initiation factor 3 subunit 6</fullName>
    </alternativeName>
</protein>
<gene>
    <name evidence="8" type="primary">EIF3E</name>
    <name evidence="9" type="ORF">LSAA_14766</name>
</gene>
<evidence type="ECO:0000256" key="1">
    <source>
        <dbReference type="ARBA" id="ARBA00022490"/>
    </source>
</evidence>
<dbReference type="InterPro" id="IPR019010">
    <property type="entry name" value="eIF3e_N"/>
</dbReference>
<dbReference type="Proteomes" id="UP000675881">
    <property type="component" value="Chromosome 9"/>
</dbReference>
<reference evidence="9" key="2">
    <citation type="submission" date="2021-02" db="EMBL/GenBank/DDBJ databases">
        <authorList>
            <person name="Bekaert M."/>
        </authorList>
    </citation>
    <scope>NUCLEOTIDE SEQUENCE</scope>
    <source>
        <strain evidence="9">IoA-00</strain>
    </source>
</reference>
<keyword evidence="2 5" id="KW-0396">Initiation factor</keyword>
<dbReference type="Gene3D" id="1.25.40.570">
    <property type="match status" value="1"/>
</dbReference>
<dbReference type="Pfam" id="PF21357">
    <property type="entry name" value="EIF3E_C"/>
    <property type="match status" value="1"/>
</dbReference>
<dbReference type="GO" id="GO:0033290">
    <property type="term" value="C:eukaryotic 48S preinitiation complex"/>
    <property type="evidence" value="ECO:0007669"/>
    <property type="project" value="UniProtKB-UniRule"/>
</dbReference>
<evidence type="ECO:0000313" key="9">
    <source>
        <dbReference type="EMBL" id="CAF3036635.1"/>
    </source>
</evidence>
<dbReference type="GO" id="GO:0016282">
    <property type="term" value="C:eukaryotic 43S preinitiation complex"/>
    <property type="evidence" value="ECO:0007669"/>
    <property type="project" value="UniProtKB-UniRule"/>
</dbReference>
<dbReference type="GO" id="GO:0001732">
    <property type="term" value="P:formation of cytoplasmic translation initiation complex"/>
    <property type="evidence" value="ECO:0007669"/>
    <property type="project" value="UniProtKB-UniRule"/>
</dbReference>
<dbReference type="AlphaFoldDB" id="C1BVY4"/>
<evidence type="ECO:0000256" key="4">
    <source>
        <dbReference type="ARBA" id="ARBA00047068"/>
    </source>
</evidence>
<dbReference type="GeneID" id="121123930"/>
<evidence type="ECO:0000259" key="7">
    <source>
        <dbReference type="PROSITE" id="PS50250"/>
    </source>
</evidence>
<comment type="subcellular location">
    <subcellularLocation>
        <location evidence="5 6">Cytoplasm</location>
    </subcellularLocation>
</comment>
<evidence type="ECO:0000256" key="5">
    <source>
        <dbReference type="HAMAP-Rule" id="MF_03004"/>
    </source>
</evidence>
<dbReference type="OMA" id="NCPWILR"/>
<dbReference type="CDD" id="cd21378">
    <property type="entry name" value="eIF3E"/>
    <property type="match status" value="1"/>
</dbReference>
<evidence type="ECO:0000256" key="3">
    <source>
        <dbReference type="ARBA" id="ARBA00022917"/>
    </source>
</evidence>
<dbReference type="InterPro" id="IPR036390">
    <property type="entry name" value="WH_DNA-bd_sf"/>
</dbReference>
<comment type="subunit">
    <text evidence="4">Component of the eukaryotic translation initiation factor 3 (eIF-3) complex. The eIF-3 complex interacts with pix. Interacts with mxt.</text>
</comment>
<dbReference type="GO" id="GO:0003743">
    <property type="term" value="F:translation initiation factor activity"/>
    <property type="evidence" value="ECO:0007669"/>
    <property type="project" value="UniProtKB-UniRule"/>
</dbReference>
<keyword evidence="1 5" id="KW-0963">Cytoplasm</keyword>
<sequence length="447" mass="51987">MKYEGNKSVVEWDLTNCMTPYLDRHLVFPLLEFLSFKNIYIETDLLRCKLDLLSDTNMVDFAMEVHESLYPDKPLPASLKDKRSEVVTMLKGLHEDSQPVLCLFNDSKIVLEIEEARDSKSVVDSHLKKASIDVEKMRETLYTLGKYEYDCGNYSGAADTLYFYRVLSSPNDKNYLNALWGKLASEILMQKWEKALTDLKRLQAFIDEATFGSSLQTLQQRTWLIHWSLFVFFNKAEGTDAVIDLFLYQKQYLNAIQTTCPWILRYLSTAVIVNKSSRRSIMKDLVKVIQEESYAYRDPITSFIEDLYVNFDFDGAQQKLRECEKVLVNDFFLVSCLDEFIENSRLMIFETFCRIHQCITIDMLAEKLNMKPEDAERWIVNLIRNAKLDAKIDSQMGHVVMGKQTVSPYQQLIDKTKVLSLRTLTLQVNLEKKKIVHDQPSWTGDAF</sequence>
<feature type="domain" description="PCI" evidence="7">
    <location>
        <begin position="231"/>
        <end position="406"/>
    </location>
</feature>
<comment type="similarity">
    <text evidence="5 6">Belongs to the eIF-3 subunit E family.</text>
</comment>
<accession>C1BVY4</accession>
<dbReference type="InterPro" id="IPR016650">
    <property type="entry name" value="eIF3e"/>
</dbReference>
<name>C1BVY4_LEPSM</name>
<reference evidence="8" key="1">
    <citation type="submission" date="2009-06" db="EMBL/GenBank/DDBJ databases">
        <title>Lepeophtheirus salmonis ESTs and full-length cDNAs.</title>
        <authorList>
            <person name="Yasuike M."/>
            <person name="von Schalburg K."/>
            <person name="Cooper G."/>
            <person name="Leong J."/>
            <person name="Jones S.R.M."/>
            <person name="Koop B.F."/>
        </authorList>
    </citation>
    <scope>NUCLEOTIDE SEQUENCE</scope>
    <source>
        <strain evidence="8">Pacific form</strain>
        <tissue evidence="8">Whole</tissue>
    </source>
</reference>
<dbReference type="SUPFAM" id="SSF46785">
    <property type="entry name" value="Winged helix' DNA-binding domain"/>
    <property type="match status" value="1"/>
</dbReference>
<dbReference type="OrthoDB" id="417252at2759"/>